<reference evidence="3 4" key="1">
    <citation type="journal article" date="2019" name="PLoS Pathog.">
        <title>Genome sequence of the bovine parasite Schistosoma bovis Tanzania.</title>
        <authorList>
            <person name="Oey H."/>
            <person name="Zakrzewski M."/>
            <person name="Gobert G."/>
            <person name="Gravermann K."/>
            <person name="Stoye J."/>
            <person name="Jones M."/>
            <person name="Mcmanus D."/>
            <person name="Krause L."/>
        </authorList>
    </citation>
    <scope>NUCLEOTIDE SEQUENCE [LARGE SCALE GENOMIC DNA]</scope>
    <source>
        <strain evidence="3 4">TAN1997</strain>
    </source>
</reference>
<comment type="similarity">
    <text evidence="1">Belongs to the arrestin family.</text>
</comment>
<dbReference type="SUPFAM" id="SSF81296">
    <property type="entry name" value="E set domains"/>
    <property type="match status" value="2"/>
</dbReference>
<proteinExistence type="inferred from homology"/>
<accession>A0A430QJR5</accession>
<evidence type="ECO:0000256" key="1">
    <source>
        <dbReference type="ARBA" id="ARBA00005298"/>
    </source>
</evidence>
<evidence type="ECO:0000313" key="4">
    <source>
        <dbReference type="Proteomes" id="UP000290809"/>
    </source>
</evidence>
<keyword evidence="4" id="KW-1185">Reference proteome</keyword>
<dbReference type="Proteomes" id="UP000290809">
    <property type="component" value="Unassembled WGS sequence"/>
</dbReference>
<feature type="domain" description="Arrestin C-terminal-like" evidence="2">
    <location>
        <begin position="152"/>
        <end position="202"/>
    </location>
</feature>
<dbReference type="AlphaFoldDB" id="A0A430QJR5"/>
<dbReference type="PANTHER" id="PTHR11792">
    <property type="entry name" value="ARRESTIN"/>
    <property type="match status" value="1"/>
</dbReference>
<comment type="caution">
    <text evidence="3">The sequence shown here is derived from an EMBL/GenBank/DDBJ whole genome shotgun (WGS) entry which is preliminary data.</text>
</comment>
<dbReference type="EMBL" id="QMKO01001626">
    <property type="protein sequence ID" value="RTG87950.1"/>
    <property type="molecule type" value="Genomic_DNA"/>
</dbReference>
<dbReference type="Gene3D" id="2.60.40.840">
    <property type="match status" value="1"/>
</dbReference>
<dbReference type="STRING" id="6184.A0A430QJR5"/>
<dbReference type="GO" id="GO:0007165">
    <property type="term" value="P:signal transduction"/>
    <property type="evidence" value="ECO:0007669"/>
    <property type="project" value="InterPro"/>
</dbReference>
<protein>
    <submittedName>
        <fullName evidence="3">Beta-arrestin</fullName>
    </submittedName>
</protein>
<dbReference type="GO" id="GO:0001664">
    <property type="term" value="F:G protein-coupled receptor binding"/>
    <property type="evidence" value="ECO:0007669"/>
    <property type="project" value="TreeGrafter"/>
</dbReference>
<organism evidence="3 4">
    <name type="scientific">Schistosoma bovis</name>
    <name type="common">Blood fluke</name>
    <dbReference type="NCBI Taxonomy" id="6184"/>
    <lineage>
        <taxon>Eukaryota</taxon>
        <taxon>Metazoa</taxon>
        <taxon>Spiralia</taxon>
        <taxon>Lophotrochozoa</taxon>
        <taxon>Platyhelminthes</taxon>
        <taxon>Trematoda</taxon>
        <taxon>Digenea</taxon>
        <taxon>Strigeidida</taxon>
        <taxon>Schistosomatoidea</taxon>
        <taxon>Schistosomatidae</taxon>
        <taxon>Schistosoma</taxon>
    </lineage>
</organism>
<dbReference type="InterPro" id="IPR014752">
    <property type="entry name" value="Arrestin-like_C"/>
</dbReference>
<evidence type="ECO:0000259" key="2">
    <source>
        <dbReference type="Pfam" id="PF02752"/>
    </source>
</evidence>
<dbReference type="Gene3D" id="2.60.40.640">
    <property type="match status" value="1"/>
</dbReference>
<dbReference type="InterPro" id="IPR000698">
    <property type="entry name" value="Arrestin"/>
</dbReference>
<dbReference type="GO" id="GO:0002031">
    <property type="term" value="P:G protein-coupled receptor internalization"/>
    <property type="evidence" value="ECO:0007669"/>
    <property type="project" value="TreeGrafter"/>
</dbReference>
<dbReference type="GO" id="GO:0005737">
    <property type="term" value="C:cytoplasm"/>
    <property type="evidence" value="ECO:0007669"/>
    <property type="project" value="TreeGrafter"/>
</dbReference>
<gene>
    <name evidence="3" type="ORF">DC041_0007685</name>
</gene>
<sequence>MSTKRSVYKKNSHNNKLVVYLIQRDIFDDLQLIDPIEGIVTIDKNKLKYSKIFARIRCTFRYGEQQLDDVLSGVTFYKEFFIQTKQIYPMDMNEDNDKYSDVQVYASETPQCTIGKRNAVNLVIRRLTLAIPKPDDNVYTKEIIRPFHFHLGQLHITAILPKDVYYHGESIPLKLLIDNESSNIVRRLNIQIRIKAVTGFGGRDVQMEIPIILCHARQQQEIIKAEEADDLIIEEFKRPAAKQHQTTKELEKMDSY</sequence>
<dbReference type="InterPro" id="IPR011022">
    <property type="entry name" value="Arrestin_C-like"/>
</dbReference>
<dbReference type="InterPro" id="IPR014756">
    <property type="entry name" value="Ig_E-set"/>
</dbReference>
<dbReference type="InterPro" id="IPR014753">
    <property type="entry name" value="Arrestin_N"/>
</dbReference>
<dbReference type="PANTHER" id="PTHR11792:SF17">
    <property type="entry name" value="KURTZ ARRESTIN"/>
    <property type="match status" value="1"/>
</dbReference>
<dbReference type="Pfam" id="PF02752">
    <property type="entry name" value="Arrestin_C"/>
    <property type="match status" value="1"/>
</dbReference>
<evidence type="ECO:0000313" key="3">
    <source>
        <dbReference type="EMBL" id="RTG87950.1"/>
    </source>
</evidence>
<name>A0A430QJR5_SCHBO</name>